<dbReference type="AlphaFoldDB" id="A0A165XUD7"/>
<evidence type="ECO:0000313" key="2">
    <source>
        <dbReference type="EMBL" id="KZL18051.1"/>
    </source>
</evidence>
<reference evidence="2 3" key="1">
    <citation type="journal article" date="2016" name="Front. Microbiol.">
        <title>Comparative Genomic Analysis Reveals a Diverse Repertoire of Genes Involved in Prokaryote-Eukaryote Interactions within the Pseudovibrio Genus.</title>
        <authorList>
            <person name="Romano S."/>
            <person name="Fernandez-Guerra A."/>
            <person name="Reen F.J."/>
            <person name="Glockner F.O."/>
            <person name="Crowley S.P."/>
            <person name="O'Sullivan O."/>
            <person name="Cotter P.D."/>
            <person name="Adams C."/>
            <person name="Dobson A.D."/>
            <person name="O'Gara F."/>
        </authorList>
    </citation>
    <scope>NUCLEOTIDE SEQUENCE [LARGE SCALE GENOMIC DNA]</scope>
    <source>
        <strain evidence="2 3">Ad2</strain>
    </source>
</reference>
<proteinExistence type="predicted"/>
<dbReference type="Proteomes" id="UP000076577">
    <property type="component" value="Unassembled WGS sequence"/>
</dbReference>
<accession>A0A165XUD7</accession>
<name>A0A165XUD7_9HYPH</name>
<comment type="caution">
    <text evidence="2">The sequence shown here is derived from an EMBL/GenBank/DDBJ whole genome shotgun (WGS) entry which is preliminary data.</text>
</comment>
<feature type="compositionally biased region" description="Basic and acidic residues" evidence="1">
    <location>
        <begin position="1"/>
        <end position="10"/>
    </location>
</feature>
<evidence type="ECO:0000313" key="3">
    <source>
        <dbReference type="Proteomes" id="UP000076577"/>
    </source>
</evidence>
<organism evidence="2 3">
    <name type="scientific">Pseudovibrio axinellae</name>
    <dbReference type="NCBI Taxonomy" id="989403"/>
    <lineage>
        <taxon>Bacteria</taxon>
        <taxon>Pseudomonadati</taxon>
        <taxon>Pseudomonadota</taxon>
        <taxon>Alphaproteobacteria</taxon>
        <taxon>Hyphomicrobiales</taxon>
        <taxon>Stappiaceae</taxon>
        <taxon>Pseudovibrio</taxon>
    </lineage>
</organism>
<dbReference type="EMBL" id="LMCB01000024">
    <property type="protein sequence ID" value="KZL18051.1"/>
    <property type="molecule type" value="Genomic_DNA"/>
</dbReference>
<sequence length="78" mass="8781">MATVKQDRVMKNAHFTTPVAPAERGAPVPQSDDRSGVQWKLVKVDDLRCRAQKSLHHEVGYHEGQSLEFQALAYALHQ</sequence>
<gene>
    <name evidence="2" type="ORF">PsAD2_02785</name>
</gene>
<keyword evidence="3" id="KW-1185">Reference proteome</keyword>
<feature type="region of interest" description="Disordered" evidence="1">
    <location>
        <begin position="1"/>
        <end position="35"/>
    </location>
</feature>
<protein>
    <submittedName>
        <fullName evidence="2">Uncharacterized protein</fullName>
    </submittedName>
</protein>
<evidence type="ECO:0000256" key="1">
    <source>
        <dbReference type="SAM" id="MobiDB-lite"/>
    </source>
</evidence>